<organism evidence="2 3">
    <name type="scientific">Macrostomum lignano</name>
    <dbReference type="NCBI Taxonomy" id="282301"/>
    <lineage>
        <taxon>Eukaryota</taxon>
        <taxon>Metazoa</taxon>
        <taxon>Spiralia</taxon>
        <taxon>Lophotrochozoa</taxon>
        <taxon>Platyhelminthes</taxon>
        <taxon>Rhabditophora</taxon>
        <taxon>Macrostomorpha</taxon>
        <taxon>Macrostomida</taxon>
        <taxon>Macrostomidae</taxon>
        <taxon>Macrostomum</taxon>
    </lineage>
</organism>
<evidence type="ECO:0000313" key="2">
    <source>
        <dbReference type="EMBL" id="PAA56887.1"/>
    </source>
</evidence>
<dbReference type="Proteomes" id="UP000215902">
    <property type="component" value="Unassembled WGS sequence"/>
</dbReference>
<protein>
    <recommendedName>
        <fullName evidence="1">Ig-like domain-containing protein</fullName>
    </recommendedName>
</protein>
<gene>
    <name evidence="2" type="ORF">BOX15_Mlig026061g2</name>
</gene>
<sequence length="113" mass="12809">MLVNGNDRFDVAVWPTETVNITCQVMGHPLGDIRWSQQFRPSFNHSRNETLLLSQMDYELDRGTVTCESSNDFGANQATMFLRVKSPRPSCLPCWASVPSWSPCWSLSSPTRL</sequence>
<dbReference type="PROSITE" id="PS50835">
    <property type="entry name" value="IG_LIKE"/>
    <property type="match status" value="1"/>
</dbReference>
<dbReference type="EMBL" id="NIVC01002561">
    <property type="protein sequence ID" value="PAA56887.1"/>
    <property type="molecule type" value="Genomic_DNA"/>
</dbReference>
<accession>A0A267E7N0</accession>
<comment type="caution">
    <text evidence="2">The sequence shown here is derived from an EMBL/GenBank/DDBJ whole genome shotgun (WGS) entry which is preliminary data.</text>
</comment>
<name>A0A267E7N0_9PLAT</name>
<evidence type="ECO:0000259" key="1">
    <source>
        <dbReference type="PROSITE" id="PS50835"/>
    </source>
</evidence>
<dbReference type="InterPro" id="IPR007110">
    <property type="entry name" value="Ig-like_dom"/>
</dbReference>
<reference evidence="2 3" key="1">
    <citation type="submission" date="2017-06" db="EMBL/GenBank/DDBJ databases">
        <title>A platform for efficient transgenesis in Macrostomum lignano, a flatworm model organism for stem cell research.</title>
        <authorList>
            <person name="Berezikov E."/>
        </authorList>
    </citation>
    <scope>NUCLEOTIDE SEQUENCE [LARGE SCALE GENOMIC DNA]</scope>
    <source>
        <strain evidence="2">DV1</strain>
        <tissue evidence="2">Whole organism</tissue>
    </source>
</reference>
<proteinExistence type="predicted"/>
<dbReference type="AlphaFoldDB" id="A0A267E7N0"/>
<dbReference type="InterPro" id="IPR036179">
    <property type="entry name" value="Ig-like_dom_sf"/>
</dbReference>
<feature type="domain" description="Ig-like" evidence="1">
    <location>
        <begin position="17"/>
        <end position="83"/>
    </location>
</feature>
<evidence type="ECO:0000313" key="3">
    <source>
        <dbReference type="Proteomes" id="UP000215902"/>
    </source>
</evidence>
<dbReference type="SUPFAM" id="SSF48726">
    <property type="entry name" value="Immunoglobulin"/>
    <property type="match status" value="1"/>
</dbReference>
<dbReference type="Pfam" id="PF07679">
    <property type="entry name" value="I-set"/>
    <property type="match status" value="1"/>
</dbReference>
<dbReference type="InterPro" id="IPR013098">
    <property type="entry name" value="Ig_I-set"/>
</dbReference>
<dbReference type="InterPro" id="IPR013783">
    <property type="entry name" value="Ig-like_fold"/>
</dbReference>
<dbReference type="Gene3D" id="2.60.40.10">
    <property type="entry name" value="Immunoglobulins"/>
    <property type="match status" value="1"/>
</dbReference>
<keyword evidence="3" id="KW-1185">Reference proteome</keyword>